<dbReference type="Proteomes" id="UP001205843">
    <property type="component" value="Unassembled WGS sequence"/>
</dbReference>
<evidence type="ECO:0000313" key="13">
    <source>
        <dbReference type="Proteomes" id="UP001205843"/>
    </source>
</evidence>
<organism evidence="12 13">
    <name type="scientific">Natronocella acetinitrilica</name>
    <dbReference type="NCBI Taxonomy" id="414046"/>
    <lineage>
        <taxon>Bacteria</taxon>
        <taxon>Pseudomonadati</taxon>
        <taxon>Pseudomonadota</taxon>
        <taxon>Gammaproteobacteria</taxon>
        <taxon>Chromatiales</taxon>
        <taxon>Ectothiorhodospiraceae</taxon>
        <taxon>Natronocella</taxon>
    </lineage>
</organism>
<dbReference type="Gene3D" id="3.40.50.2000">
    <property type="entry name" value="Glycogen Phosphorylase B"/>
    <property type="match status" value="1"/>
</dbReference>
<keyword evidence="7 11" id="KW-0328">Glycosyltransferase</keyword>
<dbReference type="GO" id="GO:0009245">
    <property type="term" value="P:lipid A biosynthetic process"/>
    <property type="evidence" value="ECO:0007669"/>
    <property type="project" value="UniProtKB-UniRule"/>
</dbReference>
<evidence type="ECO:0000256" key="7">
    <source>
        <dbReference type="ARBA" id="ARBA00022676"/>
    </source>
</evidence>
<evidence type="ECO:0000313" key="12">
    <source>
        <dbReference type="EMBL" id="MCP1676159.1"/>
    </source>
</evidence>
<keyword evidence="13" id="KW-1185">Reference proteome</keyword>
<dbReference type="GO" id="GO:0008915">
    <property type="term" value="F:lipid-A-disaccharide synthase activity"/>
    <property type="evidence" value="ECO:0007669"/>
    <property type="project" value="UniProtKB-UniRule"/>
</dbReference>
<comment type="function">
    <text evidence="1 11">Condensation of UDP-2,3-diacylglucosamine and 2,3-diacylglucosamine-1-phosphate to form lipid A disaccharide, a precursor of lipid A, a phosphorylated glycolipid that anchors the lipopolysaccharide to the outer membrane of the cell.</text>
</comment>
<keyword evidence="8 11" id="KW-0808">Transferase</keyword>
<reference evidence="12" key="1">
    <citation type="submission" date="2022-03" db="EMBL/GenBank/DDBJ databases">
        <title>Genomic Encyclopedia of Type Strains, Phase III (KMG-III): the genomes of soil and plant-associated and newly described type strains.</title>
        <authorList>
            <person name="Whitman W."/>
        </authorList>
    </citation>
    <scope>NUCLEOTIDE SEQUENCE</scope>
    <source>
        <strain evidence="12">ANL 6-2</strain>
    </source>
</reference>
<evidence type="ECO:0000256" key="5">
    <source>
        <dbReference type="ARBA" id="ARBA00022516"/>
    </source>
</evidence>
<dbReference type="CDD" id="cd01635">
    <property type="entry name" value="Glycosyltransferase_GTB-type"/>
    <property type="match status" value="1"/>
</dbReference>
<evidence type="ECO:0000256" key="11">
    <source>
        <dbReference type="HAMAP-Rule" id="MF_00392"/>
    </source>
</evidence>
<evidence type="ECO:0000256" key="1">
    <source>
        <dbReference type="ARBA" id="ARBA00002056"/>
    </source>
</evidence>
<proteinExistence type="inferred from homology"/>
<keyword evidence="6 11" id="KW-0441">Lipid A biosynthesis</keyword>
<comment type="caution">
    <text evidence="12">The sequence shown here is derived from an EMBL/GenBank/DDBJ whole genome shotgun (WGS) entry which is preliminary data.</text>
</comment>
<gene>
    <name evidence="11" type="primary">lpxB</name>
    <name evidence="12" type="ORF">J2T57_003318</name>
</gene>
<comment type="pathway">
    <text evidence="11">Bacterial outer membrane biogenesis; LPS lipid A biosynthesis.</text>
</comment>
<dbReference type="PANTHER" id="PTHR30372">
    <property type="entry name" value="LIPID-A-DISACCHARIDE SYNTHASE"/>
    <property type="match status" value="1"/>
</dbReference>
<dbReference type="Pfam" id="PF02684">
    <property type="entry name" value="LpxB"/>
    <property type="match status" value="1"/>
</dbReference>
<evidence type="ECO:0000256" key="6">
    <source>
        <dbReference type="ARBA" id="ARBA00022556"/>
    </source>
</evidence>
<dbReference type="EC" id="2.4.1.182" evidence="3 11"/>
<name>A0AAE3KCW3_9GAMM</name>
<evidence type="ECO:0000256" key="3">
    <source>
        <dbReference type="ARBA" id="ARBA00012687"/>
    </source>
</evidence>
<dbReference type="GO" id="GO:0016020">
    <property type="term" value="C:membrane"/>
    <property type="evidence" value="ECO:0007669"/>
    <property type="project" value="GOC"/>
</dbReference>
<dbReference type="PANTHER" id="PTHR30372:SF4">
    <property type="entry name" value="LIPID-A-DISACCHARIDE SYNTHASE, MITOCHONDRIAL-RELATED"/>
    <property type="match status" value="1"/>
</dbReference>
<evidence type="ECO:0000256" key="9">
    <source>
        <dbReference type="ARBA" id="ARBA00023098"/>
    </source>
</evidence>
<evidence type="ECO:0000256" key="8">
    <source>
        <dbReference type="ARBA" id="ARBA00022679"/>
    </source>
</evidence>
<dbReference type="InterPro" id="IPR003835">
    <property type="entry name" value="Glyco_trans_19"/>
</dbReference>
<dbReference type="EMBL" id="JALJXV010000008">
    <property type="protein sequence ID" value="MCP1676159.1"/>
    <property type="molecule type" value="Genomic_DNA"/>
</dbReference>
<keyword evidence="9 11" id="KW-0443">Lipid metabolism</keyword>
<comment type="similarity">
    <text evidence="2 11">Belongs to the LpxB family.</text>
</comment>
<dbReference type="SUPFAM" id="SSF53756">
    <property type="entry name" value="UDP-Glycosyltransferase/glycogen phosphorylase"/>
    <property type="match status" value="1"/>
</dbReference>
<accession>A0AAE3KCW3</accession>
<protein>
    <recommendedName>
        <fullName evidence="4 11">Lipid-A-disaccharide synthase</fullName>
        <ecNumber evidence="3 11">2.4.1.182</ecNumber>
    </recommendedName>
</protein>
<comment type="catalytic activity">
    <reaction evidence="10 11">
        <text>a lipid X + a UDP-2-N,3-O-bis[(3R)-3-hydroxyacyl]-alpha-D-glucosamine = a lipid A disaccharide + UDP + H(+)</text>
        <dbReference type="Rhea" id="RHEA:67828"/>
        <dbReference type="ChEBI" id="CHEBI:15378"/>
        <dbReference type="ChEBI" id="CHEBI:58223"/>
        <dbReference type="ChEBI" id="CHEBI:137748"/>
        <dbReference type="ChEBI" id="CHEBI:176338"/>
        <dbReference type="ChEBI" id="CHEBI:176343"/>
        <dbReference type="EC" id="2.4.1.182"/>
    </reaction>
</comment>
<dbReference type="GO" id="GO:0005543">
    <property type="term" value="F:phospholipid binding"/>
    <property type="evidence" value="ECO:0007669"/>
    <property type="project" value="TreeGrafter"/>
</dbReference>
<keyword evidence="5 11" id="KW-0444">Lipid biosynthesis</keyword>
<evidence type="ECO:0000256" key="2">
    <source>
        <dbReference type="ARBA" id="ARBA00007868"/>
    </source>
</evidence>
<dbReference type="NCBIfam" id="TIGR00215">
    <property type="entry name" value="lpxB"/>
    <property type="match status" value="1"/>
</dbReference>
<dbReference type="HAMAP" id="MF_00392">
    <property type="entry name" value="LpxB"/>
    <property type="match status" value="1"/>
</dbReference>
<evidence type="ECO:0000256" key="10">
    <source>
        <dbReference type="ARBA" id="ARBA00048975"/>
    </source>
</evidence>
<dbReference type="AlphaFoldDB" id="A0AAE3KCW3"/>
<sequence>MPERRSLRVGIIAGEVSGDYLGAGLMRELQALEPEIQFEGIGGERMLEQGMTSHHPMESLSVMGLFEVLKHLPGLLRIRADLVQRFLQNPPDVFIGIDAPDFNLGVESRLKAAGIPTVHYVSPTVWAWRQGRVKTIRRAVDLLLSIFPFEVEFFQRHAVPVTFVGHPLADEIPLEPDQIAARQALEIVVEPDGMLVALLPGSRMSEVTKLGPVFLQTARWLQERQPGLVFVIPCATDRIRQAMEEQLAAEPGLDNVHLYRGQSRLCMEASNAVLLASGTATLEAMLYKRPMVAAYRVSGMTAWLARRLVKVPHFAMPNLIAGRHLIEEFAQEQAVPEQLGPAMLRLLEQSETRADLRQAFADMHRQLRLDASRQAALAVHQLLLSARKLPA</sequence>
<evidence type="ECO:0000256" key="4">
    <source>
        <dbReference type="ARBA" id="ARBA00020902"/>
    </source>
</evidence>